<dbReference type="InterPro" id="IPR001965">
    <property type="entry name" value="Znf_PHD"/>
</dbReference>
<evidence type="ECO:0000256" key="3">
    <source>
        <dbReference type="ARBA" id="ARBA00022833"/>
    </source>
</evidence>
<protein>
    <recommendedName>
        <fullName evidence="5">Zinc finger PHD-type domain-containing protein</fullName>
    </recommendedName>
</protein>
<evidence type="ECO:0000256" key="4">
    <source>
        <dbReference type="SAM" id="MobiDB-lite"/>
    </source>
</evidence>
<feature type="compositionally biased region" description="Basic and acidic residues" evidence="4">
    <location>
        <begin position="140"/>
        <end position="154"/>
    </location>
</feature>
<evidence type="ECO:0000259" key="5">
    <source>
        <dbReference type="SMART" id="SM00249"/>
    </source>
</evidence>
<dbReference type="Proteomes" id="UP001458880">
    <property type="component" value="Unassembled WGS sequence"/>
</dbReference>
<feature type="compositionally biased region" description="Polar residues" evidence="4">
    <location>
        <begin position="103"/>
        <end position="112"/>
    </location>
</feature>
<dbReference type="InterPro" id="IPR013083">
    <property type="entry name" value="Znf_RING/FYVE/PHD"/>
</dbReference>
<comment type="caution">
    <text evidence="6">The sequence shown here is derived from an EMBL/GenBank/DDBJ whole genome shotgun (WGS) entry which is preliminary data.</text>
</comment>
<organism evidence="6 7">
    <name type="scientific">Popillia japonica</name>
    <name type="common">Japanese beetle</name>
    <dbReference type="NCBI Taxonomy" id="7064"/>
    <lineage>
        <taxon>Eukaryota</taxon>
        <taxon>Metazoa</taxon>
        <taxon>Ecdysozoa</taxon>
        <taxon>Arthropoda</taxon>
        <taxon>Hexapoda</taxon>
        <taxon>Insecta</taxon>
        <taxon>Pterygota</taxon>
        <taxon>Neoptera</taxon>
        <taxon>Endopterygota</taxon>
        <taxon>Coleoptera</taxon>
        <taxon>Polyphaga</taxon>
        <taxon>Scarabaeiformia</taxon>
        <taxon>Scarabaeidae</taxon>
        <taxon>Rutelinae</taxon>
        <taxon>Popillia</taxon>
    </lineage>
</organism>
<dbReference type="InterPro" id="IPR011011">
    <property type="entry name" value="Znf_FYVE_PHD"/>
</dbReference>
<sequence length="234" mass="26007">MPNHLPPKTGIYPINPDVFPDYIFQASETTNIVFDNIIQAALNVHIHNNAQPGPSSSSTTAQKNLQNPTSGALLLVTPADLSPVPVGPFVSGQGKRKSRKRQGTSVLNSTPNLEEAKVKETSRRSQKKETSVLNSTPNLEEAKEKRKPKLEVPEKRKRAVKRKVLEESESETDKEPFSADEEDDSACIYCTELYKFSKKGELWLCCCSCQKWAHAQCAGLDKKTKIFVCELCTD</sequence>
<proteinExistence type="predicted"/>
<dbReference type="GO" id="GO:0008270">
    <property type="term" value="F:zinc ion binding"/>
    <property type="evidence" value="ECO:0007669"/>
    <property type="project" value="UniProtKB-KW"/>
</dbReference>
<accession>A0AAW1MYG7</accession>
<feature type="compositionally biased region" description="Basic and acidic residues" evidence="4">
    <location>
        <begin position="163"/>
        <end position="177"/>
    </location>
</feature>
<evidence type="ECO:0000256" key="2">
    <source>
        <dbReference type="ARBA" id="ARBA00022771"/>
    </source>
</evidence>
<dbReference type="AlphaFoldDB" id="A0AAW1MYG7"/>
<evidence type="ECO:0000256" key="1">
    <source>
        <dbReference type="ARBA" id="ARBA00022723"/>
    </source>
</evidence>
<feature type="region of interest" description="Disordered" evidence="4">
    <location>
        <begin position="85"/>
        <end position="178"/>
    </location>
</feature>
<gene>
    <name evidence="6" type="ORF">QE152_g4584</name>
</gene>
<feature type="compositionally biased region" description="Basic and acidic residues" evidence="4">
    <location>
        <begin position="114"/>
        <end position="130"/>
    </location>
</feature>
<dbReference type="CDD" id="cd15517">
    <property type="entry name" value="PHD_TCF19_like"/>
    <property type="match status" value="1"/>
</dbReference>
<dbReference type="Gene3D" id="3.30.40.10">
    <property type="entry name" value="Zinc/RING finger domain, C3HC4 (zinc finger)"/>
    <property type="match status" value="1"/>
</dbReference>
<dbReference type="SMART" id="SM00249">
    <property type="entry name" value="PHD"/>
    <property type="match status" value="1"/>
</dbReference>
<keyword evidence="2" id="KW-0863">Zinc-finger</keyword>
<dbReference type="EMBL" id="JASPKY010000024">
    <property type="protein sequence ID" value="KAK9752014.1"/>
    <property type="molecule type" value="Genomic_DNA"/>
</dbReference>
<name>A0AAW1MYG7_POPJA</name>
<keyword evidence="1" id="KW-0479">Metal-binding</keyword>
<keyword evidence="3" id="KW-0862">Zinc</keyword>
<feature type="domain" description="Zinc finger PHD-type" evidence="5">
    <location>
        <begin position="186"/>
        <end position="233"/>
    </location>
</feature>
<dbReference type="SUPFAM" id="SSF57903">
    <property type="entry name" value="FYVE/PHD zinc finger"/>
    <property type="match status" value="1"/>
</dbReference>
<evidence type="ECO:0000313" key="6">
    <source>
        <dbReference type="EMBL" id="KAK9752014.1"/>
    </source>
</evidence>
<reference evidence="6 7" key="1">
    <citation type="journal article" date="2024" name="BMC Genomics">
        <title>De novo assembly and annotation of Popillia japonica's genome with initial clues to its potential as an invasive pest.</title>
        <authorList>
            <person name="Cucini C."/>
            <person name="Boschi S."/>
            <person name="Funari R."/>
            <person name="Cardaioli E."/>
            <person name="Iannotti N."/>
            <person name="Marturano G."/>
            <person name="Paoli F."/>
            <person name="Bruttini M."/>
            <person name="Carapelli A."/>
            <person name="Frati F."/>
            <person name="Nardi F."/>
        </authorList>
    </citation>
    <scope>NUCLEOTIDE SEQUENCE [LARGE SCALE GENOMIC DNA]</scope>
    <source>
        <strain evidence="6">DMR45628</strain>
    </source>
</reference>
<evidence type="ECO:0000313" key="7">
    <source>
        <dbReference type="Proteomes" id="UP001458880"/>
    </source>
</evidence>
<keyword evidence="7" id="KW-1185">Reference proteome</keyword>